<sequence>MALIRFRLDLAIPEAIFNRIPTARKKAFRDEVRAAKSVAVKIKEGQPNEENAMVAVWHKCYHDEGNRACDPEQEI</sequence>
<proteinExistence type="predicted"/>
<protein>
    <submittedName>
        <fullName evidence="1">Uncharacterized protein</fullName>
    </submittedName>
</protein>
<name>A0A0F9MFJ3_9ZZZZ</name>
<evidence type="ECO:0000313" key="1">
    <source>
        <dbReference type="EMBL" id="KKM75340.1"/>
    </source>
</evidence>
<organism evidence="1">
    <name type="scientific">marine sediment metagenome</name>
    <dbReference type="NCBI Taxonomy" id="412755"/>
    <lineage>
        <taxon>unclassified sequences</taxon>
        <taxon>metagenomes</taxon>
        <taxon>ecological metagenomes</taxon>
    </lineage>
</organism>
<accession>A0A0F9MFJ3</accession>
<gene>
    <name evidence="1" type="ORF">LCGC14_1391180</name>
</gene>
<dbReference type="AlphaFoldDB" id="A0A0F9MFJ3"/>
<comment type="caution">
    <text evidence="1">The sequence shown here is derived from an EMBL/GenBank/DDBJ whole genome shotgun (WGS) entry which is preliminary data.</text>
</comment>
<reference evidence="1" key="1">
    <citation type="journal article" date="2015" name="Nature">
        <title>Complex archaea that bridge the gap between prokaryotes and eukaryotes.</title>
        <authorList>
            <person name="Spang A."/>
            <person name="Saw J.H."/>
            <person name="Jorgensen S.L."/>
            <person name="Zaremba-Niedzwiedzka K."/>
            <person name="Martijn J."/>
            <person name="Lind A.E."/>
            <person name="van Eijk R."/>
            <person name="Schleper C."/>
            <person name="Guy L."/>
            <person name="Ettema T.J."/>
        </authorList>
    </citation>
    <scope>NUCLEOTIDE SEQUENCE</scope>
</reference>
<dbReference type="EMBL" id="LAZR01008993">
    <property type="protein sequence ID" value="KKM75340.1"/>
    <property type="molecule type" value="Genomic_DNA"/>
</dbReference>